<dbReference type="InterPro" id="IPR011051">
    <property type="entry name" value="RmlC_Cupin_sf"/>
</dbReference>
<keyword evidence="7" id="KW-1185">Reference proteome</keyword>
<feature type="chain" id="PRO_5015147833" evidence="4">
    <location>
        <begin position="23"/>
        <end position="712"/>
    </location>
</feature>
<dbReference type="SMART" id="SM00835">
    <property type="entry name" value="Cupin_1"/>
    <property type="match status" value="2"/>
</dbReference>
<organism evidence="6 7">
    <name type="scientific">Trema orientale</name>
    <name type="common">Charcoal tree</name>
    <name type="synonym">Celtis orientalis</name>
    <dbReference type="NCBI Taxonomy" id="63057"/>
    <lineage>
        <taxon>Eukaryota</taxon>
        <taxon>Viridiplantae</taxon>
        <taxon>Streptophyta</taxon>
        <taxon>Embryophyta</taxon>
        <taxon>Tracheophyta</taxon>
        <taxon>Spermatophyta</taxon>
        <taxon>Magnoliopsida</taxon>
        <taxon>eudicotyledons</taxon>
        <taxon>Gunneridae</taxon>
        <taxon>Pentapetalae</taxon>
        <taxon>rosids</taxon>
        <taxon>fabids</taxon>
        <taxon>Rosales</taxon>
        <taxon>Cannabaceae</taxon>
        <taxon>Trema</taxon>
    </lineage>
</organism>
<proteinExistence type="inferred from homology"/>
<accession>A0A2P5FWH4</accession>
<dbReference type="Gene3D" id="2.60.120.10">
    <property type="entry name" value="Jelly Rolls"/>
    <property type="match status" value="2"/>
</dbReference>
<feature type="region of interest" description="Disordered" evidence="3">
    <location>
        <begin position="145"/>
        <end position="168"/>
    </location>
</feature>
<dbReference type="EMBL" id="JXTC01000005">
    <property type="protein sequence ID" value="POO02125.1"/>
    <property type="molecule type" value="Genomic_DNA"/>
</dbReference>
<dbReference type="FunCoup" id="A0A2P5FWH4">
    <property type="interactions" value="168"/>
</dbReference>
<feature type="region of interest" description="Disordered" evidence="3">
    <location>
        <begin position="460"/>
        <end position="509"/>
    </location>
</feature>
<dbReference type="CDD" id="cd02245">
    <property type="entry name" value="cupin_7S_vicilin-like_C"/>
    <property type="match status" value="1"/>
</dbReference>
<dbReference type="AlphaFoldDB" id="A0A2P5FWH4"/>
<feature type="signal peptide" evidence="4">
    <location>
        <begin position="1"/>
        <end position="22"/>
    </location>
</feature>
<evidence type="ECO:0000313" key="7">
    <source>
        <dbReference type="Proteomes" id="UP000237000"/>
    </source>
</evidence>
<dbReference type="Proteomes" id="UP000237000">
    <property type="component" value="Unassembled WGS sequence"/>
</dbReference>
<dbReference type="InterPro" id="IPR050253">
    <property type="entry name" value="Seed_Storage-Functional"/>
</dbReference>
<feature type="region of interest" description="Disordered" evidence="3">
    <location>
        <begin position="195"/>
        <end position="230"/>
    </location>
</feature>
<dbReference type="STRING" id="63057.A0A2P5FWH4"/>
<dbReference type="SUPFAM" id="SSF51182">
    <property type="entry name" value="RmlC-like cupins"/>
    <property type="match status" value="2"/>
</dbReference>
<feature type="region of interest" description="Disordered" evidence="3">
    <location>
        <begin position="679"/>
        <end position="699"/>
    </location>
</feature>
<feature type="domain" description="Cupin type-1" evidence="5">
    <location>
        <begin position="320"/>
        <end position="454"/>
    </location>
</feature>
<dbReference type="Pfam" id="PF00190">
    <property type="entry name" value="Cupin_1"/>
    <property type="match status" value="2"/>
</dbReference>
<protein>
    <submittedName>
        <fullName evidence="6">Bicupin, oxalate decarboxylase/oxidase</fullName>
    </submittedName>
</protein>
<feature type="region of interest" description="Disordered" evidence="3">
    <location>
        <begin position="575"/>
        <end position="596"/>
    </location>
</feature>
<gene>
    <name evidence="6" type="ORF">TorRG33x02_019090</name>
</gene>
<dbReference type="OrthoDB" id="1912756at2759"/>
<name>A0A2P5FWH4_TREOI</name>
<feature type="domain" description="Cupin type-1" evidence="5">
    <location>
        <begin position="502"/>
        <end position="670"/>
    </location>
</feature>
<feature type="coiled-coil region" evidence="2">
    <location>
        <begin position="249"/>
        <end position="276"/>
    </location>
</feature>
<evidence type="ECO:0000256" key="3">
    <source>
        <dbReference type="SAM" id="MobiDB-lite"/>
    </source>
</evidence>
<evidence type="ECO:0000313" key="6">
    <source>
        <dbReference type="EMBL" id="POO02125.1"/>
    </source>
</evidence>
<comment type="caution">
    <text evidence="6">The sequence shown here is derived from an EMBL/GenBank/DDBJ whole genome shotgun (WGS) entry which is preliminary data.</text>
</comment>
<evidence type="ECO:0000259" key="5">
    <source>
        <dbReference type="SMART" id="SM00835"/>
    </source>
</evidence>
<evidence type="ECO:0000256" key="1">
    <source>
        <dbReference type="ARBA" id="ARBA00023597"/>
    </source>
</evidence>
<dbReference type="InterPro" id="IPR014710">
    <property type="entry name" value="RmlC-like_jellyroll"/>
</dbReference>
<evidence type="ECO:0000256" key="2">
    <source>
        <dbReference type="SAM" id="Coils"/>
    </source>
</evidence>
<keyword evidence="4" id="KW-0732">Signal</keyword>
<dbReference type="InParanoid" id="A0A2P5FWH4"/>
<dbReference type="PANTHER" id="PTHR31189:SF41">
    <property type="entry name" value="VICILIN C72"/>
    <property type="match status" value="1"/>
</dbReference>
<sequence length="712" mass="84200">MAIRTLLLLSLFLATVTSLAFAYEEAGGGGDGGRERELRRELEQCQQRCQTQHREKQQQQQCQRRCQQQYEERRREEEERQERERRRRDENVDELNPREPEREELQRCQQTCAQRFQQRGQERQLCERRCQERYEEQRRERQERERGRDFDVVELNPHHRDDPQRRFEECQQSCRRQHSRDQRQFQECQQRCQERYEEERGERQERERRGGGDRDAEVNPQRRDEPQRRFEECQRSCQRQQTRDPRQAQECQQRCREQYEEERRRQERERRDEYDVEGRETRWEEGRERQWEGQRESRDNPYHVHSHRLQSRFRTDEGHFRVLEKLSERSELLRGLENHRLAVLEAAPNTFVAPHHCDADAVFVVTRGRGTISIVRQNNKESHNIERSDVVAVPAGSTVYLINQDNTERLQIVKLVTPVNIPGQFEEYFPAGSGENPPSYFGAFSTNATEEQIERLIGEQRQGQREVQRQGYVKKASQEQLRALSQHATSPRRRGRESSGPISLQQQSPLYSNDYGKFYEVNPEQNKQLKNMDVLVNWAELRQNSIMVPHYNSKATILVLVVEGTGRIEMACPHLSRQRQQRGGQQEEESQSGRYERVTAQLSTGDVYIIPAGHPVAVVASGSQTLRMVGFGVNARNNERNFIAGKDNIIKQLEREAKELAFNMPGREVEQIFNQQPKMSHFVPQDQSQQQQEEGRSRSHPLASILNVAAFA</sequence>
<evidence type="ECO:0000256" key="4">
    <source>
        <dbReference type="SAM" id="SignalP"/>
    </source>
</evidence>
<keyword evidence="2" id="KW-0175">Coiled coil</keyword>
<dbReference type="CDD" id="cd02244">
    <property type="entry name" value="cupin_7S_vicilin-like_N"/>
    <property type="match status" value="1"/>
</dbReference>
<reference evidence="7" key="1">
    <citation type="submission" date="2016-06" db="EMBL/GenBank/DDBJ databases">
        <title>Parallel loss of symbiosis genes in relatives of nitrogen-fixing non-legume Parasponia.</title>
        <authorList>
            <person name="Van Velzen R."/>
            <person name="Holmer R."/>
            <person name="Bu F."/>
            <person name="Rutten L."/>
            <person name="Van Zeijl A."/>
            <person name="Liu W."/>
            <person name="Santuari L."/>
            <person name="Cao Q."/>
            <person name="Sharma T."/>
            <person name="Shen D."/>
            <person name="Roswanjaya Y."/>
            <person name="Wardhani T."/>
            <person name="Kalhor M.S."/>
            <person name="Jansen J."/>
            <person name="Van den Hoogen J."/>
            <person name="Gungor B."/>
            <person name="Hartog M."/>
            <person name="Hontelez J."/>
            <person name="Verver J."/>
            <person name="Yang W.-C."/>
            <person name="Schijlen E."/>
            <person name="Repin R."/>
            <person name="Schilthuizen M."/>
            <person name="Schranz E."/>
            <person name="Heidstra R."/>
            <person name="Miyata K."/>
            <person name="Fedorova E."/>
            <person name="Kohlen W."/>
            <person name="Bisseling T."/>
            <person name="Smit S."/>
            <person name="Geurts R."/>
        </authorList>
    </citation>
    <scope>NUCLEOTIDE SEQUENCE [LARGE SCALE GENOMIC DNA]</scope>
    <source>
        <strain evidence="7">cv. RG33-2</strain>
    </source>
</reference>
<comment type="similarity">
    <text evidence="1">Belongs to the 7S seed storage protein family.</text>
</comment>
<dbReference type="InterPro" id="IPR006045">
    <property type="entry name" value="Cupin_1"/>
</dbReference>
<dbReference type="Gene3D" id="6.10.250.1700">
    <property type="match status" value="2"/>
</dbReference>
<feature type="region of interest" description="Disordered" evidence="3">
    <location>
        <begin position="70"/>
        <end position="102"/>
    </location>
</feature>
<dbReference type="PANTHER" id="PTHR31189">
    <property type="entry name" value="OS03G0336100 PROTEIN-RELATED"/>
    <property type="match status" value="1"/>
</dbReference>